<dbReference type="AlphaFoldDB" id="A0A0F9XTZ6"/>
<dbReference type="PANTHER" id="PTHR33112">
    <property type="entry name" value="DOMAIN PROTEIN, PUTATIVE-RELATED"/>
    <property type="match status" value="1"/>
</dbReference>
<dbReference type="OMA" id="KSSERGC"/>
<dbReference type="Proteomes" id="UP000034112">
    <property type="component" value="Unassembled WGS sequence"/>
</dbReference>
<comment type="caution">
    <text evidence="2">The sequence shown here is derived from an EMBL/GenBank/DDBJ whole genome shotgun (WGS) entry which is preliminary data.</text>
</comment>
<evidence type="ECO:0000259" key="1">
    <source>
        <dbReference type="Pfam" id="PF06985"/>
    </source>
</evidence>
<reference evidence="3" key="1">
    <citation type="journal article" date="2015" name="Genome Announc.">
        <title>Draft whole-genome sequence of the biocontrol agent Trichoderma harzianum T6776.</title>
        <authorList>
            <person name="Baroncelli R."/>
            <person name="Piaggeschi G."/>
            <person name="Fiorini L."/>
            <person name="Bertolini E."/>
            <person name="Zapparata A."/>
            <person name="Pe M.E."/>
            <person name="Sarrocco S."/>
            <person name="Vannacci G."/>
        </authorList>
    </citation>
    <scope>NUCLEOTIDE SEQUENCE [LARGE SCALE GENOMIC DNA]</scope>
    <source>
        <strain evidence="3">T6776</strain>
    </source>
</reference>
<gene>
    <name evidence="2" type="ORF">THAR02_04345</name>
</gene>
<feature type="domain" description="Heterokaryon incompatibility" evidence="1">
    <location>
        <begin position="205"/>
        <end position="366"/>
    </location>
</feature>
<dbReference type="EMBL" id="JOKZ01000106">
    <property type="protein sequence ID" value="KKP03538.1"/>
    <property type="molecule type" value="Genomic_DNA"/>
</dbReference>
<name>A0A0F9XTZ6_TRIHA</name>
<protein>
    <recommendedName>
        <fullName evidence="1">Heterokaryon incompatibility domain-containing protein</fullName>
    </recommendedName>
</protein>
<organism evidence="2 3">
    <name type="scientific">Trichoderma harzianum</name>
    <name type="common">Hypocrea lixii</name>
    <dbReference type="NCBI Taxonomy" id="5544"/>
    <lineage>
        <taxon>Eukaryota</taxon>
        <taxon>Fungi</taxon>
        <taxon>Dikarya</taxon>
        <taxon>Ascomycota</taxon>
        <taxon>Pezizomycotina</taxon>
        <taxon>Sordariomycetes</taxon>
        <taxon>Hypocreomycetidae</taxon>
        <taxon>Hypocreales</taxon>
        <taxon>Hypocreaceae</taxon>
        <taxon>Trichoderma</taxon>
    </lineage>
</organism>
<dbReference type="PANTHER" id="PTHR33112:SF16">
    <property type="entry name" value="HETEROKARYON INCOMPATIBILITY DOMAIN-CONTAINING PROTEIN"/>
    <property type="match status" value="1"/>
</dbReference>
<proteinExistence type="predicted"/>
<sequence length="674" mass="76128">MLDLFKSLSPKKERQWCGVCLFELNPTAKSLSSDIGGRYEYAFAESDDHEFGFADLIKSSKRGCDRCKALISAFESFGAAGFEVARWEPHLNSPGSPLLEITSADGTSQVFEICSSEAPLERPVFFADDPSPHVVLCRGYKLPRTTGDNEALDQAAKWLTECRTSHVECRVSDAEFVPNRLLYLGDGRTDSNILELVEKPDPVPYAALSHRWTKETPAKSLLTSNFLDRKQNGMPIAYLPRMMQDVVLVLRRLGIEYIWIDCLCIIQDDKDDWKREAALMASIYTNAELTVAASWCDQPNQSLFRDHSTPQEISIDVTQIDGQSIFIRRRKHHFTWLGIESSADTMDSENPDFEWPLLNRGWVYQEQLLSRRMLHFTRNELIWECFEETRCECGWYDNNTRIFGAREWYKRSPASKAWSQVIKGYAKRPLTVMSDRLPALAGIGKAIASAKDYDAAEYLCGFWEKELEETFFWYLSEPPCHPRPDMRMPTWSWASVSGGVQCWQVSLEGIEFLGSDVQYSGDPLLGDVVSGMVSLSGHVASGVVYHGQEWKSILETQKDALGTSGILTDSIATEDYGVQIGGQFATFNPDYKLEMPGKGFVPSGSQVLCLLFGRTTSSEWDESEESAETITTHLLLLRHVDGAPLRYERIGVNATCFELDVFMSQSERQQLTLV</sequence>
<dbReference type="InterPro" id="IPR010730">
    <property type="entry name" value="HET"/>
</dbReference>
<dbReference type="OrthoDB" id="47007at2759"/>
<evidence type="ECO:0000313" key="3">
    <source>
        <dbReference type="Proteomes" id="UP000034112"/>
    </source>
</evidence>
<evidence type="ECO:0000313" key="2">
    <source>
        <dbReference type="EMBL" id="KKP03538.1"/>
    </source>
</evidence>
<dbReference type="Pfam" id="PF06985">
    <property type="entry name" value="HET"/>
    <property type="match status" value="1"/>
</dbReference>
<accession>A0A0F9XTZ6</accession>